<evidence type="ECO:0000313" key="1">
    <source>
        <dbReference type="EMBL" id="MCV2888961.1"/>
    </source>
</evidence>
<evidence type="ECO:0000313" key="2">
    <source>
        <dbReference type="Proteomes" id="UP001320899"/>
    </source>
</evidence>
<keyword evidence="2" id="KW-1185">Reference proteome</keyword>
<evidence type="ECO:0008006" key="3">
    <source>
        <dbReference type="Google" id="ProtNLM"/>
    </source>
</evidence>
<accession>A0ABT3ALF7</accession>
<organism evidence="1 2">
    <name type="scientific">Ruegeria aquimaris</name>
    <dbReference type="NCBI Taxonomy" id="2984333"/>
    <lineage>
        <taxon>Bacteria</taxon>
        <taxon>Pseudomonadati</taxon>
        <taxon>Pseudomonadota</taxon>
        <taxon>Alphaproteobacteria</taxon>
        <taxon>Rhodobacterales</taxon>
        <taxon>Roseobacteraceae</taxon>
        <taxon>Ruegeria</taxon>
    </lineage>
</organism>
<dbReference type="InterPro" id="IPR036365">
    <property type="entry name" value="PGBD-like_sf"/>
</dbReference>
<sequence length="100" mass="10443">MTSRSAAAILLDEVRGVAPNAGQAANLLLRGVAEDRGTLLQQLTKASGDWSPETIKAIQSRLQMAGYYGGSLDGLPGPGFAAALTRWRNGGFKAEVLVSN</sequence>
<dbReference type="Proteomes" id="UP001320899">
    <property type="component" value="Unassembled WGS sequence"/>
</dbReference>
<comment type="caution">
    <text evidence="1">The sequence shown here is derived from an EMBL/GenBank/DDBJ whole genome shotgun (WGS) entry which is preliminary data.</text>
</comment>
<reference evidence="1 2" key="1">
    <citation type="submission" date="2022-10" db="EMBL/GenBank/DDBJ databases">
        <title>Ruegeria sp. nov., isolated from ocean surface sediments.</title>
        <authorList>
            <person name="He W."/>
            <person name="Xue H.-P."/>
            <person name="Zhang D.-F."/>
        </authorList>
    </citation>
    <scope>NUCLEOTIDE SEQUENCE [LARGE SCALE GENOMIC DNA]</scope>
    <source>
        <strain evidence="1 2">XHP0148</strain>
    </source>
</reference>
<dbReference type="SUPFAM" id="SSF47090">
    <property type="entry name" value="PGBD-like"/>
    <property type="match status" value="1"/>
</dbReference>
<gene>
    <name evidence="1" type="ORF">OE747_11455</name>
</gene>
<dbReference type="RefSeq" id="WP_263828735.1">
    <property type="nucleotide sequence ID" value="NZ_JAOWLB010000006.1"/>
</dbReference>
<name>A0ABT3ALF7_9RHOB</name>
<dbReference type="EMBL" id="JAOWLB010000006">
    <property type="protein sequence ID" value="MCV2888961.1"/>
    <property type="molecule type" value="Genomic_DNA"/>
</dbReference>
<protein>
    <recommendedName>
        <fullName evidence="3">Peptidoglycan binding domain protein</fullName>
    </recommendedName>
</protein>
<proteinExistence type="predicted"/>